<dbReference type="SUPFAM" id="SSF100985">
    <property type="entry name" value="Sporulation inhibitor Sda"/>
    <property type="match status" value="1"/>
</dbReference>
<evidence type="ECO:0000313" key="1">
    <source>
        <dbReference type="EMBL" id="TYP74025.1"/>
    </source>
</evidence>
<dbReference type="EMBL" id="VNHS01000006">
    <property type="protein sequence ID" value="TYP74025.1"/>
    <property type="molecule type" value="Genomic_DNA"/>
</dbReference>
<dbReference type="InterPro" id="IPR036916">
    <property type="entry name" value="Sda_sf"/>
</dbReference>
<protein>
    <submittedName>
        <fullName evidence="1">Sporulation inhibitor A</fullName>
    </submittedName>
</protein>
<dbReference type="InterPro" id="IPR015064">
    <property type="entry name" value="Sda"/>
</dbReference>
<dbReference type="RefSeq" id="WP_246183441.1">
    <property type="nucleotide sequence ID" value="NZ_VNHS01000006.1"/>
</dbReference>
<dbReference type="Gene3D" id="1.10.287.1100">
    <property type="entry name" value="Sporulation inhibitor A"/>
    <property type="match status" value="1"/>
</dbReference>
<sequence>MISPRRGRDLLLGRFSNEAVLETYREAKALRLDRDFIGMLAREIRRRRLALPVSVEKHVVRENDSSN</sequence>
<dbReference type="Pfam" id="PF08970">
    <property type="entry name" value="Sda"/>
    <property type="match status" value="1"/>
</dbReference>
<proteinExistence type="predicted"/>
<keyword evidence="2" id="KW-1185">Reference proteome</keyword>
<dbReference type="Proteomes" id="UP000323257">
    <property type="component" value="Unassembled WGS sequence"/>
</dbReference>
<organism evidence="1 2">
    <name type="scientific">Paenibacillus methanolicus</name>
    <dbReference type="NCBI Taxonomy" id="582686"/>
    <lineage>
        <taxon>Bacteria</taxon>
        <taxon>Bacillati</taxon>
        <taxon>Bacillota</taxon>
        <taxon>Bacilli</taxon>
        <taxon>Bacillales</taxon>
        <taxon>Paenibacillaceae</taxon>
        <taxon>Paenibacillus</taxon>
    </lineage>
</organism>
<gene>
    <name evidence="1" type="ORF">BCM02_106306</name>
</gene>
<dbReference type="AlphaFoldDB" id="A0A5S5C3L9"/>
<reference evidence="1 2" key="1">
    <citation type="submission" date="2019-07" db="EMBL/GenBank/DDBJ databases">
        <title>Genomic Encyclopedia of Type Strains, Phase III (KMG-III): the genomes of soil and plant-associated and newly described type strains.</title>
        <authorList>
            <person name="Whitman W."/>
        </authorList>
    </citation>
    <scope>NUCLEOTIDE SEQUENCE [LARGE SCALE GENOMIC DNA]</scope>
    <source>
        <strain evidence="1 2">BL24</strain>
    </source>
</reference>
<evidence type="ECO:0000313" key="2">
    <source>
        <dbReference type="Proteomes" id="UP000323257"/>
    </source>
</evidence>
<comment type="caution">
    <text evidence="1">The sequence shown here is derived from an EMBL/GenBank/DDBJ whole genome shotgun (WGS) entry which is preliminary data.</text>
</comment>
<accession>A0A5S5C3L9</accession>
<name>A0A5S5C3L9_9BACL</name>